<evidence type="ECO:0000313" key="2">
    <source>
        <dbReference type="EMBL" id="KAG5677075.1"/>
    </source>
</evidence>
<name>A0A9J6C5H1_POLVA</name>
<keyword evidence="3" id="KW-1185">Reference proteome</keyword>
<comment type="caution">
    <text evidence="2">The sequence shown here is derived from an EMBL/GenBank/DDBJ whole genome shotgun (WGS) entry which is preliminary data.</text>
</comment>
<reference evidence="2" key="1">
    <citation type="submission" date="2021-03" db="EMBL/GenBank/DDBJ databases">
        <title>Chromosome level genome of the anhydrobiotic midge Polypedilum vanderplanki.</title>
        <authorList>
            <person name="Yoshida Y."/>
            <person name="Kikawada T."/>
            <person name="Gusev O."/>
        </authorList>
    </citation>
    <scope>NUCLEOTIDE SEQUENCE</scope>
    <source>
        <strain evidence="2">NIAS01</strain>
        <tissue evidence="2">Whole body or cell culture</tissue>
    </source>
</reference>
<dbReference type="EMBL" id="JADBJN010000002">
    <property type="protein sequence ID" value="KAG5677075.1"/>
    <property type="molecule type" value="Genomic_DNA"/>
</dbReference>
<evidence type="ECO:0000256" key="1">
    <source>
        <dbReference type="SAM" id="MobiDB-lite"/>
    </source>
</evidence>
<gene>
    <name evidence="2" type="ORF">PVAND_006859</name>
</gene>
<protein>
    <submittedName>
        <fullName evidence="2">Uncharacterized protein</fullName>
    </submittedName>
</protein>
<accession>A0A9J6C5H1</accession>
<dbReference type="OrthoDB" id="10643929at2759"/>
<evidence type="ECO:0000313" key="3">
    <source>
        <dbReference type="Proteomes" id="UP001107558"/>
    </source>
</evidence>
<dbReference type="Proteomes" id="UP001107558">
    <property type="component" value="Chromosome 2"/>
</dbReference>
<feature type="region of interest" description="Disordered" evidence="1">
    <location>
        <begin position="95"/>
        <end position="139"/>
    </location>
</feature>
<feature type="compositionally biased region" description="Basic and acidic residues" evidence="1">
    <location>
        <begin position="111"/>
        <end position="122"/>
    </location>
</feature>
<organism evidence="2 3">
    <name type="scientific">Polypedilum vanderplanki</name>
    <name type="common">Sleeping chironomid midge</name>
    <dbReference type="NCBI Taxonomy" id="319348"/>
    <lineage>
        <taxon>Eukaryota</taxon>
        <taxon>Metazoa</taxon>
        <taxon>Ecdysozoa</taxon>
        <taxon>Arthropoda</taxon>
        <taxon>Hexapoda</taxon>
        <taxon>Insecta</taxon>
        <taxon>Pterygota</taxon>
        <taxon>Neoptera</taxon>
        <taxon>Endopterygota</taxon>
        <taxon>Diptera</taxon>
        <taxon>Nematocera</taxon>
        <taxon>Chironomoidea</taxon>
        <taxon>Chironomidae</taxon>
        <taxon>Chironominae</taxon>
        <taxon>Polypedilum</taxon>
        <taxon>Polypedilum</taxon>
    </lineage>
</organism>
<dbReference type="AlphaFoldDB" id="A0A9J6C5H1"/>
<feature type="compositionally biased region" description="Low complexity" evidence="1">
    <location>
        <begin position="95"/>
        <end position="108"/>
    </location>
</feature>
<proteinExistence type="predicted"/>
<sequence>MGEEVTQYELVNFNNNDSTGCGNCNTNEGSSVDEVDKAMPSSLLQDCEEIKFIEKPHAKKLNKPPSSSSHEIIASEKSKKWFNIGFMQRNSNVSAVASNSNSNSSNGNDSCESKRNAENMKMDKHRHSWHLNDSAVVEM</sequence>